<gene>
    <name evidence="2" type="ORF">FH972_018940</name>
</gene>
<evidence type="ECO:0000313" key="3">
    <source>
        <dbReference type="Proteomes" id="UP000327013"/>
    </source>
</evidence>
<feature type="region of interest" description="Disordered" evidence="1">
    <location>
        <begin position="1"/>
        <end position="89"/>
    </location>
</feature>
<dbReference type="GO" id="GO:0005634">
    <property type="term" value="C:nucleus"/>
    <property type="evidence" value="ECO:0007669"/>
    <property type="project" value="TreeGrafter"/>
</dbReference>
<dbReference type="GO" id="GO:1901259">
    <property type="term" value="P:chloroplast rRNA processing"/>
    <property type="evidence" value="ECO:0007669"/>
    <property type="project" value="TreeGrafter"/>
</dbReference>
<feature type="compositionally biased region" description="Basic and acidic residues" evidence="1">
    <location>
        <begin position="25"/>
        <end position="38"/>
    </location>
</feature>
<feature type="region of interest" description="Disordered" evidence="1">
    <location>
        <begin position="205"/>
        <end position="240"/>
    </location>
</feature>
<feature type="compositionally biased region" description="Basic and acidic residues" evidence="1">
    <location>
        <begin position="74"/>
        <end position="89"/>
    </location>
</feature>
<dbReference type="Gene3D" id="3.10.450.40">
    <property type="match status" value="1"/>
</dbReference>
<dbReference type="InterPro" id="IPR044673">
    <property type="entry name" value="DCL-like"/>
</dbReference>
<dbReference type="AlphaFoldDB" id="A0A5N6RNR7"/>
<dbReference type="OrthoDB" id="409625at2759"/>
<feature type="compositionally biased region" description="Gly residues" evidence="1">
    <location>
        <begin position="218"/>
        <end position="228"/>
    </location>
</feature>
<dbReference type="PANTHER" id="PTHR33415">
    <property type="entry name" value="PROTEIN EMBRYO DEFECTIVE 514"/>
    <property type="match status" value="1"/>
</dbReference>
<sequence>MAEETAPELAEANVAAQDMDLEAVGTERDPKDGDDKGVDSAAPNGDADSKRAREEGAEEEEGGEDDAALRKKQRVETSVEEERLEKLGGGEEEAGRVKLGQKEFGSSVEMFDYFYKFLHYWPPNLNVNKYEHMMLMDLLKKGHQEPDKKIGGGIDAFQVRYHPLWKSRCFFLIRVDESVDDFSFRKCVDHILPLPEDMKIKFDVNKPLGGKGGKGHGGRGGGHGGRGGGRGRGRGGKPRY</sequence>
<dbReference type="FunFam" id="3.10.450.40:FF:000016">
    <property type="entry name" value="Predicted protein"/>
    <property type="match status" value="1"/>
</dbReference>
<organism evidence="2 3">
    <name type="scientific">Carpinus fangiana</name>
    <dbReference type="NCBI Taxonomy" id="176857"/>
    <lineage>
        <taxon>Eukaryota</taxon>
        <taxon>Viridiplantae</taxon>
        <taxon>Streptophyta</taxon>
        <taxon>Embryophyta</taxon>
        <taxon>Tracheophyta</taxon>
        <taxon>Spermatophyta</taxon>
        <taxon>Magnoliopsida</taxon>
        <taxon>eudicotyledons</taxon>
        <taxon>Gunneridae</taxon>
        <taxon>Pentapetalae</taxon>
        <taxon>rosids</taxon>
        <taxon>fabids</taxon>
        <taxon>Fagales</taxon>
        <taxon>Betulaceae</taxon>
        <taxon>Carpinus</taxon>
    </lineage>
</organism>
<keyword evidence="3" id="KW-1185">Reference proteome</keyword>
<dbReference type="GO" id="GO:0017126">
    <property type="term" value="P:nucleologenesis"/>
    <property type="evidence" value="ECO:0007669"/>
    <property type="project" value="TreeGrafter"/>
</dbReference>
<dbReference type="GO" id="GO:0009507">
    <property type="term" value="C:chloroplast"/>
    <property type="evidence" value="ECO:0007669"/>
    <property type="project" value="TreeGrafter"/>
</dbReference>
<reference evidence="2 3" key="1">
    <citation type="submission" date="2019-06" db="EMBL/GenBank/DDBJ databases">
        <title>A chromosomal-level reference genome of Carpinus fangiana (Coryloideae, Betulaceae).</title>
        <authorList>
            <person name="Yang X."/>
            <person name="Wang Z."/>
            <person name="Zhang L."/>
            <person name="Hao G."/>
            <person name="Liu J."/>
            <person name="Yang Y."/>
        </authorList>
    </citation>
    <scope>NUCLEOTIDE SEQUENCE [LARGE SCALE GENOMIC DNA]</scope>
    <source>
        <strain evidence="2">Cfa_2016G</strain>
        <tissue evidence="2">Leaf</tissue>
    </source>
</reference>
<protein>
    <submittedName>
        <fullName evidence="2">Uncharacterized protein</fullName>
    </submittedName>
</protein>
<proteinExistence type="predicted"/>
<dbReference type="EMBL" id="CM017328">
    <property type="protein sequence ID" value="KAE8124028.1"/>
    <property type="molecule type" value="Genomic_DNA"/>
</dbReference>
<feature type="compositionally biased region" description="Acidic residues" evidence="1">
    <location>
        <begin position="56"/>
        <end position="66"/>
    </location>
</feature>
<name>A0A5N6RNR7_9ROSI</name>
<evidence type="ECO:0000256" key="1">
    <source>
        <dbReference type="SAM" id="MobiDB-lite"/>
    </source>
</evidence>
<feature type="compositionally biased region" description="Basic residues" evidence="1">
    <location>
        <begin position="229"/>
        <end position="240"/>
    </location>
</feature>
<dbReference type="Pfam" id="PF11523">
    <property type="entry name" value="DUF3223"/>
    <property type="match status" value="1"/>
</dbReference>
<dbReference type="Proteomes" id="UP000327013">
    <property type="component" value="Chromosome 8"/>
</dbReference>
<evidence type="ECO:0000313" key="2">
    <source>
        <dbReference type="EMBL" id="KAE8124028.1"/>
    </source>
</evidence>
<accession>A0A5N6RNR7</accession>
<dbReference type="GO" id="GO:0009658">
    <property type="term" value="P:chloroplast organization"/>
    <property type="evidence" value="ECO:0007669"/>
    <property type="project" value="TreeGrafter"/>
</dbReference>
<dbReference type="PANTHER" id="PTHR33415:SF12">
    <property type="entry name" value="PROTEIN EMBRYO DEFECTIVE 514"/>
    <property type="match status" value="1"/>
</dbReference>